<keyword evidence="2" id="KW-0732">Signal</keyword>
<comment type="caution">
    <text evidence="3">The sequence shown here is derived from an EMBL/GenBank/DDBJ whole genome shotgun (WGS) entry which is preliminary data.</text>
</comment>
<evidence type="ECO:0000256" key="2">
    <source>
        <dbReference type="SAM" id="SignalP"/>
    </source>
</evidence>
<keyword evidence="4" id="KW-1185">Reference proteome</keyword>
<feature type="region of interest" description="Disordered" evidence="1">
    <location>
        <begin position="76"/>
        <end position="152"/>
    </location>
</feature>
<reference evidence="3 4" key="1">
    <citation type="journal article" date="2014" name="Int. J. Syst. Evol. Microbiol.">
        <title>Carboxylicivirga gen. nov. in the family Marinilabiliaceae with two novel species, Carboxylicivirga mesophila sp. nov. and Carboxylicivirga taeanensis sp. nov., and reclassification of Cytophaga fermentans as Saccharicrinis fermentans gen. nov., comb. nov.</title>
        <authorList>
            <person name="Yang S.H."/>
            <person name="Seo H.S."/>
            <person name="Woo J.H."/>
            <person name="Oh H.M."/>
            <person name="Jang H."/>
            <person name="Lee J.H."/>
            <person name="Kim S.J."/>
            <person name="Kwon K.K."/>
        </authorList>
    </citation>
    <scope>NUCLEOTIDE SEQUENCE [LARGE SCALE GENOMIC DNA]</scope>
    <source>
        <strain evidence="3 4">JCM 18290</strain>
    </source>
</reference>
<dbReference type="EMBL" id="JAGUCN010000006">
    <property type="protein sequence ID" value="MBS2211214.1"/>
    <property type="molecule type" value="Genomic_DNA"/>
</dbReference>
<sequence length="152" mass="15801">MKTKKNNSNGLLKTVIIGGMIAGASSLSANAENLLNYGDLGSGAELRTNLQEQYGSPVHTANLPDTYKSGEAKCGEGKCGEGKCGEEKKAEGSKEAKKAETKKAETKTTEAKCGEGKCGEKKGEKAKTTTKEAKKSETKTTEGKCGEGKCGS</sequence>
<evidence type="ECO:0000256" key="1">
    <source>
        <dbReference type="SAM" id="MobiDB-lite"/>
    </source>
</evidence>
<dbReference type="Proteomes" id="UP000721861">
    <property type="component" value="Unassembled WGS sequence"/>
</dbReference>
<evidence type="ECO:0008006" key="5">
    <source>
        <dbReference type="Google" id="ProtNLM"/>
    </source>
</evidence>
<name>A0ABS5K890_9BACT</name>
<gene>
    <name evidence="3" type="ORF">KEM09_07365</name>
</gene>
<protein>
    <recommendedName>
        <fullName evidence="5">Low-complexity protein</fullName>
    </recommendedName>
</protein>
<accession>A0ABS5K890</accession>
<evidence type="ECO:0000313" key="3">
    <source>
        <dbReference type="EMBL" id="MBS2211214.1"/>
    </source>
</evidence>
<evidence type="ECO:0000313" key="4">
    <source>
        <dbReference type="Proteomes" id="UP000721861"/>
    </source>
</evidence>
<feature type="signal peptide" evidence="2">
    <location>
        <begin position="1"/>
        <end position="31"/>
    </location>
</feature>
<organism evidence="3 4">
    <name type="scientific">Carboxylicivirga mesophila</name>
    <dbReference type="NCBI Taxonomy" id="1166478"/>
    <lineage>
        <taxon>Bacteria</taxon>
        <taxon>Pseudomonadati</taxon>
        <taxon>Bacteroidota</taxon>
        <taxon>Bacteroidia</taxon>
        <taxon>Marinilabiliales</taxon>
        <taxon>Marinilabiliaceae</taxon>
        <taxon>Carboxylicivirga</taxon>
    </lineage>
</organism>
<feature type="chain" id="PRO_5046660438" description="Low-complexity protein" evidence="2">
    <location>
        <begin position="32"/>
        <end position="152"/>
    </location>
</feature>
<proteinExistence type="predicted"/>
<dbReference type="RefSeq" id="WP_212227228.1">
    <property type="nucleotide sequence ID" value="NZ_JAGUCN010000006.1"/>
</dbReference>